<evidence type="ECO:0000256" key="1">
    <source>
        <dbReference type="SAM" id="SignalP"/>
    </source>
</evidence>
<comment type="caution">
    <text evidence="2">The sequence shown here is derived from an EMBL/GenBank/DDBJ whole genome shotgun (WGS) entry which is preliminary data.</text>
</comment>
<dbReference type="EMBL" id="DXAQ01000063">
    <property type="protein sequence ID" value="HIZ89094.1"/>
    <property type="molecule type" value="Genomic_DNA"/>
</dbReference>
<dbReference type="AlphaFoldDB" id="A0A9D2GTY1"/>
<evidence type="ECO:0000313" key="3">
    <source>
        <dbReference type="Proteomes" id="UP000824176"/>
    </source>
</evidence>
<feature type="chain" id="PRO_5039104618" evidence="1">
    <location>
        <begin position="23"/>
        <end position="135"/>
    </location>
</feature>
<name>A0A9D2GTY1_9BACT</name>
<organism evidence="2 3">
    <name type="scientific">Candidatus Mucispirillum faecigallinarum</name>
    <dbReference type="NCBI Taxonomy" id="2838699"/>
    <lineage>
        <taxon>Bacteria</taxon>
        <taxon>Pseudomonadati</taxon>
        <taxon>Deferribacterota</taxon>
        <taxon>Deferribacteres</taxon>
        <taxon>Deferribacterales</taxon>
        <taxon>Mucispirillaceae</taxon>
        <taxon>Mucispirillum</taxon>
    </lineage>
</organism>
<dbReference type="PROSITE" id="PS51257">
    <property type="entry name" value="PROKAR_LIPOPROTEIN"/>
    <property type="match status" value="1"/>
</dbReference>
<protein>
    <submittedName>
        <fullName evidence="2">Uncharacterized protein</fullName>
    </submittedName>
</protein>
<feature type="signal peptide" evidence="1">
    <location>
        <begin position="1"/>
        <end position="22"/>
    </location>
</feature>
<gene>
    <name evidence="2" type="ORF">H9804_04050</name>
</gene>
<keyword evidence="1" id="KW-0732">Signal</keyword>
<reference evidence="2" key="1">
    <citation type="journal article" date="2021" name="PeerJ">
        <title>Extensive microbial diversity within the chicken gut microbiome revealed by metagenomics and culture.</title>
        <authorList>
            <person name="Gilroy R."/>
            <person name="Ravi A."/>
            <person name="Getino M."/>
            <person name="Pursley I."/>
            <person name="Horton D.L."/>
            <person name="Alikhan N.F."/>
            <person name="Baker D."/>
            <person name="Gharbi K."/>
            <person name="Hall N."/>
            <person name="Watson M."/>
            <person name="Adriaenssens E.M."/>
            <person name="Foster-Nyarko E."/>
            <person name="Jarju S."/>
            <person name="Secka A."/>
            <person name="Antonio M."/>
            <person name="Oren A."/>
            <person name="Chaudhuri R.R."/>
            <person name="La Ragione R."/>
            <person name="Hildebrand F."/>
            <person name="Pallen M.J."/>
        </authorList>
    </citation>
    <scope>NUCLEOTIDE SEQUENCE</scope>
    <source>
        <strain evidence="2">ChiW4-1371</strain>
    </source>
</reference>
<dbReference type="Proteomes" id="UP000824176">
    <property type="component" value="Unassembled WGS sequence"/>
</dbReference>
<evidence type="ECO:0000313" key="2">
    <source>
        <dbReference type="EMBL" id="HIZ89094.1"/>
    </source>
</evidence>
<sequence>MKRILPVLLILSLFLISGCSAAYQKYSQRIAISATPKEIFDIDIELRFVSATSVEKKEMKKRLAQKGLQVFTGYTRGMIQGTVIADRQFIASIRNFVINYKPYVNNNDKQIFDEILKALDELDLYLDRVEGQALP</sequence>
<accession>A0A9D2GTY1</accession>
<reference evidence="2" key="2">
    <citation type="submission" date="2021-04" db="EMBL/GenBank/DDBJ databases">
        <authorList>
            <person name="Gilroy R."/>
        </authorList>
    </citation>
    <scope>NUCLEOTIDE SEQUENCE</scope>
    <source>
        <strain evidence="2">ChiW4-1371</strain>
    </source>
</reference>
<proteinExistence type="predicted"/>